<dbReference type="Gene3D" id="1.10.10.60">
    <property type="entry name" value="Homeodomain-like"/>
    <property type="match status" value="1"/>
</dbReference>
<name>A0AAE4SAI1_9EURY</name>
<dbReference type="InterPro" id="IPR044925">
    <property type="entry name" value="His-Me_finger_sf"/>
</dbReference>
<protein>
    <recommendedName>
        <fullName evidence="1">HNH nuclease domain-containing protein</fullName>
    </recommendedName>
</protein>
<dbReference type="RefSeq" id="WP_338094110.1">
    <property type="nucleotide sequence ID" value="NZ_JAWDKA010000004.1"/>
</dbReference>
<accession>A0AAE4SAI1</accession>
<comment type="caution">
    <text evidence="2">The sequence shown here is derived from an EMBL/GenBank/DDBJ whole genome shotgun (WGS) entry which is preliminary data.</text>
</comment>
<evidence type="ECO:0000313" key="2">
    <source>
        <dbReference type="EMBL" id="MDV0441708.1"/>
    </source>
</evidence>
<dbReference type="Gene3D" id="3.90.75.20">
    <property type="match status" value="1"/>
</dbReference>
<dbReference type="SUPFAM" id="SSF46785">
    <property type="entry name" value="Winged helix' DNA-binding domain"/>
    <property type="match status" value="1"/>
</dbReference>
<gene>
    <name evidence="2" type="ORF">McpAg1_09170</name>
</gene>
<organism evidence="2 3">
    <name type="scientific">Methanorbis furvi</name>
    <dbReference type="NCBI Taxonomy" id="3028299"/>
    <lineage>
        <taxon>Archaea</taxon>
        <taxon>Methanobacteriati</taxon>
        <taxon>Methanobacteriota</taxon>
        <taxon>Stenosarchaea group</taxon>
        <taxon>Methanomicrobia</taxon>
        <taxon>Methanomicrobiales</taxon>
        <taxon>Methanocorpusculaceae</taxon>
        <taxon>Methanorbis</taxon>
    </lineage>
</organism>
<feature type="domain" description="HNH nuclease" evidence="1">
    <location>
        <begin position="70"/>
        <end position="117"/>
    </location>
</feature>
<reference evidence="2" key="1">
    <citation type="submission" date="2023-06" db="EMBL/GenBank/DDBJ databases">
        <title>Genome sequence of Methancorpusculaceae sp. Ag1.</title>
        <authorList>
            <person name="Protasov E."/>
            <person name="Platt K."/>
            <person name="Poehlein A."/>
            <person name="Daniel R."/>
            <person name="Brune A."/>
        </authorList>
    </citation>
    <scope>NUCLEOTIDE SEQUENCE</scope>
    <source>
        <strain evidence="2">Ag1</strain>
    </source>
</reference>
<dbReference type="Pfam" id="PF13392">
    <property type="entry name" value="HNH_3"/>
    <property type="match status" value="1"/>
</dbReference>
<dbReference type="SUPFAM" id="SSF54060">
    <property type="entry name" value="His-Me finger endonucleases"/>
    <property type="match status" value="1"/>
</dbReference>
<proteinExistence type="predicted"/>
<dbReference type="Proteomes" id="UP001273136">
    <property type="component" value="Unassembled WGS sequence"/>
</dbReference>
<keyword evidence="3" id="KW-1185">Reference proteome</keyword>
<dbReference type="InterPro" id="IPR003615">
    <property type="entry name" value="HNH_nuc"/>
</dbReference>
<dbReference type="AlphaFoldDB" id="A0AAE4SAI1"/>
<evidence type="ECO:0000259" key="1">
    <source>
        <dbReference type="Pfam" id="PF13392"/>
    </source>
</evidence>
<evidence type="ECO:0000313" key="3">
    <source>
        <dbReference type="Proteomes" id="UP001273136"/>
    </source>
</evidence>
<sequence>MTLVHQPVPGIHLGDYLACEKYTSGQWIFDLSAGEIYSRRTGGPVPFRKQSNGYLTTSVLHKGVRTDILKHRAIWVVANIRFGLPVDASLEIDHINHNKTDCRIQNLRLVTHLQNERAKPTALSPETVRTIRKLYAAGGVTQERLAVQFGISRHSVSRIIRWVTYTEVETDD</sequence>
<dbReference type="InterPro" id="IPR036390">
    <property type="entry name" value="WH_DNA-bd_sf"/>
</dbReference>
<dbReference type="EMBL" id="JAWDKA010000004">
    <property type="protein sequence ID" value="MDV0441708.1"/>
    <property type="molecule type" value="Genomic_DNA"/>
</dbReference>